<evidence type="ECO:0000256" key="4">
    <source>
        <dbReference type="ARBA" id="ARBA00022833"/>
    </source>
</evidence>
<feature type="repeat" description="NHL" evidence="7">
    <location>
        <begin position="693"/>
        <end position="736"/>
    </location>
</feature>
<keyword evidence="8" id="KW-0175">Coiled coil</keyword>
<feature type="repeat" description="NHL" evidence="7">
    <location>
        <begin position="900"/>
        <end position="924"/>
    </location>
</feature>
<name>A0A085ML37_9BILA</name>
<dbReference type="InterPro" id="IPR017907">
    <property type="entry name" value="Znf_RING_CS"/>
</dbReference>
<gene>
    <name evidence="11" type="ORF">M513_01166</name>
</gene>
<dbReference type="InterPro" id="IPR017868">
    <property type="entry name" value="Filamin/ABP280_repeat-like"/>
</dbReference>
<dbReference type="SMART" id="SM00336">
    <property type="entry name" value="BBOX"/>
    <property type="match status" value="2"/>
</dbReference>
<feature type="repeat" description="NHL" evidence="7">
    <location>
        <begin position="799"/>
        <end position="831"/>
    </location>
</feature>
<dbReference type="Pfam" id="PF00630">
    <property type="entry name" value="Filamin"/>
    <property type="match status" value="1"/>
</dbReference>
<evidence type="ECO:0000256" key="6">
    <source>
        <dbReference type="PROSITE-ProRule" id="PRU00087"/>
    </source>
</evidence>
<dbReference type="InterPro" id="IPR001298">
    <property type="entry name" value="Filamin/ABP280_rpt"/>
</dbReference>
<keyword evidence="1" id="KW-0479">Metal-binding</keyword>
<dbReference type="GO" id="GO:0003723">
    <property type="term" value="F:RNA binding"/>
    <property type="evidence" value="ECO:0007669"/>
    <property type="project" value="UniProtKB-KW"/>
</dbReference>
<dbReference type="SMART" id="SM00557">
    <property type="entry name" value="IG_FLMN"/>
    <property type="match status" value="1"/>
</dbReference>
<evidence type="ECO:0008006" key="13">
    <source>
        <dbReference type="Google" id="ProtNLM"/>
    </source>
</evidence>
<dbReference type="InterPro" id="IPR000315">
    <property type="entry name" value="Znf_B-box"/>
</dbReference>
<dbReference type="SUPFAM" id="SSF101898">
    <property type="entry name" value="NHL repeat"/>
    <property type="match status" value="1"/>
</dbReference>
<dbReference type="GO" id="GO:0000209">
    <property type="term" value="P:protein polyubiquitination"/>
    <property type="evidence" value="ECO:0007669"/>
    <property type="project" value="TreeGrafter"/>
</dbReference>
<dbReference type="Pfam" id="PF01436">
    <property type="entry name" value="NHL"/>
    <property type="match status" value="6"/>
</dbReference>
<keyword evidence="2" id="KW-0677">Repeat</keyword>
<feature type="repeat" description="NHL" evidence="7">
    <location>
        <begin position="835"/>
        <end position="878"/>
    </location>
</feature>
<dbReference type="PROSITE" id="PS51125">
    <property type="entry name" value="NHL"/>
    <property type="match status" value="6"/>
</dbReference>
<feature type="domain" description="RING-type" evidence="9">
    <location>
        <begin position="29"/>
        <end position="67"/>
    </location>
</feature>
<dbReference type="PANTHER" id="PTHR24104">
    <property type="entry name" value="E3 UBIQUITIN-PROTEIN LIGASE NHLRC1-RELATED"/>
    <property type="match status" value="1"/>
</dbReference>
<feature type="repeat" description="NHL" evidence="7">
    <location>
        <begin position="740"/>
        <end position="783"/>
    </location>
</feature>
<sequence length="924" mass="101590">MTSDFNARCRNNSSGAGPPPGAVGAFARCDQCQRSITSVQWTSFPCKHRVCGGCIISNGSTFSCPLCAVTRQVLSPTSSSSSATALVNQEVQFAAVARRLQFPTSADPSGRSFSPRAFSGRQFRPATSSNASLRFFAPPREPMLPPVSQCVFYAKVCTDVKRCTILQGSSMDLRPSSYSTTSVVSQVSSFNQLSDVLPSSPSRLSLGGCGRCRSGTYPMSWCDNCKIVLCYDCVESHRISLCTALHRLLDLQTGSVESIAVNPSSHISTYSALAPTGRFGQTDQEQQQQSAVVVAMGQLAIYNGIVGAPSAATGLSFCSVHLNDYAHIFCERCLNLICPRCAPDHRGHGLRLAGGRLIASPEVGMDTVSMPTSRLIGCGRAHLRMTVGCIDAVHCMCDQVEKRVTTIIREIHSVSQSLIAALEERRNKWLEQIESIRSVKMSILSAQEDRLRQYRDRIKVALTNVEAYLKVVSDATVGSADSAQLRHWLMELENCIKCFPFDFLPQEDDAIVFVSPKSTILSTIMQTGCLRTNANPTNSFVVSESGRHHVKDSHITYVLHALDHFGQPLTTGGDVVSGLIQCPNGALDCMHVVDRNDGTYTCTFVPKMEGDYQINFFVRGKSIGDGPVTLTIKGGRCYRSIGGQYMLSFCSQGSNDAQLYRPWGITCDRLNRIIVADRTNHRIQIFDCEGNFLTKFGSPGCRNGQFDRPTGVAVTTNNNIVVVDKDNHRVQVFTQDGSFLFKFGEKGREISQFNYPWDVAVSSEDIIAISDTRNHRVQLFTATGLFWRKFGFETSVLYKQFDSPRGLSFGPDGRLYCTDFNNHRVVIYDVVQNRADIVGIEGEGELCFRRPQGIDVDIQGNIFIADSRNNRIQVLTSQFAYVTSIGLGRTSQGRPLMDTPTDVCVTADGKIFVVDFGNNRILVF</sequence>
<accession>A0A085ML37</accession>
<evidence type="ECO:0000256" key="1">
    <source>
        <dbReference type="ARBA" id="ARBA00022723"/>
    </source>
</evidence>
<dbReference type="CDD" id="cd14954">
    <property type="entry name" value="NHL_TRIM71_like"/>
    <property type="match status" value="1"/>
</dbReference>
<dbReference type="SUPFAM" id="SSF81296">
    <property type="entry name" value="E set domains"/>
    <property type="match status" value="1"/>
</dbReference>
<feature type="coiled-coil region" evidence="8">
    <location>
        <begin position="419"/>
        <end position="464"/>
    </location>
</feature>
<dbReference type="GO" id="GO:0043161">
    <property type="term" value="P:proteasome-mediated ubiquitin-dependent protein catabolic process"/>
    <property type="evidence" value="ECO:0007669"/>
    <property type="project" value="TreeGrafter"/>
</dbReference>
<dbReference type="Gene3D" id="2.60.40.10">
    <property type="entry name" value="Immunoglobulins"/>
    <property type="match status" value="1"/>
</dbReference>
<organism evidence="11 12">
    <name type="scientific">Trichuris suis</name>
    <name type="common">pig whipworm</name>
    <dbReference type="NCBI Taxonomy" id="68888"/>
    <lineage>
        <taxon>Eukaryota</taxon>
        <taxon>Metazoa</taxon>
        <taxon>Ecdysozoa</taxon>
        <taxon>Nematoda</taxon>
        <taxon>Enoplea</taxon>
        <taxon>Dorylaimia</taxon>
        <taxon>Trichinellida</taxon>
        <taxon>Trichuridae</taxon>
        <taxon>Trichuris</taxon>
    </lineage>
</organism>
<evidence type="ECO:0000313" key="12">
    <source>
        <dbReference type="Proteomes" id="UP000030764"/>
    </source>
</evidence>
<dbReference type="Gene3D" id="2.120.10.30">
    <property type="entry name" value="TolB, C-terminal domain"/>
    <property type="match status" value="2"/>
</dbReference>
<dbReference type="EMBL" id="KL363186">
    <property type="protein sequence ID" value="KFD57933.1"/>
    <property type="molecule type" value="Genomic_DNA"/>
</dbReference>
<dbReference type="SUPFAM" id="SSF57845">
    <property type="entry name" value="B-box zinc-binding domain"/>
    <property type="match status" value="1"/>
</dbReference>
<dbReference type="PANTHER" id="PTHR24104:SF48">
    <property type="entry name" value="PROTEIN WECH"/>
    <property type="match status" value="1"/>
</dbReference>
<dbReference type="Gene3D" id="2.40.10.500">
    <property type="match status" value="1"/>
</dbReference>
<feature type="repeat" description="NHL" evidence="7">
    <location>
        <begin position="646"/>
        <end position="689"/>
    </location>
</feature>
<evidence type="ECO:0000256" key="8">
    <source>
        <dbReference type="SAM" id="Coils"/>
    </source>
</evidence>
<dbReference type="InterPro" id="IPR001841">
    <property type="entry name" value="Znf_RING"/>
</dbReference>
<dbReference type="GO" id="GO:0008270">
    <property type="term" value="F:zinc ion binding"/>
    <property type="evidence" value="ECO:0007669"/>
    <property type="project" value="UniProtKB-KW"/>
</dbReference>
<feature type="repeat" description="Filamin" evidence="6">
    <location>
        <begin position="531"/>
        <end position="632"/>
    </location>
</feature>
<evidence type="ECO:0000256" key="2">
    <source>
        <dbReference type="ARBA" id="ARBA00022737"/>
    </source>
</evidence>
<evidence type="ECO:0000259" key="9">
    <source>
        <dbReference type="PROSITE" id="PS50089"/>
    </source>
</evidence>
<dbReference type="GO" id="GO:0061630">
    <property type="term" value="F:ubiquitin protein ligase activity"/>
    <property type="evidence" value="ECO:0007669"/>
    <property type="project" value="TreeGrafter"/>
</dbReference>
<dbReference type="InterPro" id="IPR011042">
    <property type="entry name" value="6-blade_b-propeller_TolB-like"/>
</dbReference>
<dbReference type="Proteomes" id="UP000030764">
    <property type="component" value="Unassembled WGS sequence"/>
</dbReference>
<dbReference type="Gene3D" id="3.30.160.60">
    <property type="entry name" value="Classic Zinc Finger"/>
    <property type="match status" value="1"/>
</dbReference>
<feature type="domain" description="B box-type" evidence="10">
    <location>
        <begin position="313"/>
        <end position="348"/>
    </location>
</feature>
<dbReference type="PROSITE" id="PS00518">
    <property type="entry name" value="ZF_RING_1"/>
    <property type="match status" value="1"/>
</dbReference>
<dbReference type="PROSITE" id="PS50119">
    <property type="entry name" value="ZF_BBOX"/>
    <property type="match status" value="1"/>
</dbReference>
<dbReference type="PROSITE" id="PS50194">
    <property type="entry name" value="FILAMIN_REPEAT"/>
    <property type="match status" value="1"/>
</dbReference>
<protein>
    <recommendedName>
        <fullName evidence="13">RING-type domain-containing protein</fullName>
    </recommendedName>
</protein>
<dbReference type="InterPro" id="IPR013783">
    <property type="entry name" value="Ig-like_fold"/>
</dbReference>
<dbReference type="InterPro" id="IPR014756">
    <property type="entry name" value="Ig_E-set"/>
</dbReference>
<reference evidence="11 12" key="1">
    <citation type="journal article" date="2014" name="Nat. Genet.">
        <title>Genome and transcriptome of the porcine whipworm Trichuris suis.</title>
        <authorList>
            <person name="Jex A.R."/>
            <person name="Nejsum P."/>
            <person name="Schwarz E.M."/>
            <person name="Hu L."/>
            <person name="Young N.D."/>
            <person name="Hall R.S."/>
            <person name="Korhonen P.K."/>
            <person name="Liao S."/>
            <person name="Thamsborg S."/>
            <person name="Xia J."/>
            <person name="Xu P."/>
            <person name="Wang S."/>
            <person name="Scheerlinck J.P."/>
            <person name="Hofmann A."/>
            <person name="Sternberg P.W."/>
            <person name="Wang J."/>
            <person name="Gasser R.B."/>
        </authorList>
    </citation>
    <scope>NUCLEOTIDE SEQUENCE [LARGE SCALE GENOMIC DNA]</scope>
    <source>
        <strain evidence="11">DCEP-RM93M</strain>
    </source>
</reference>
<dbReference type="InterPro" id="IPR050952">
    <property type="entry name" value="TRIM-NHL_E3_ligases"/>
</dbReference>
<evidence type="ECO:0000256" key="5">
    <source>
        <dbReference type="PROSITE-ProRule" id="PRU00024"/>
    </source>
</evidence>
<evidence type="ECO:0000256" key="3">
    <source>
        <dbReference type="ARBA" id="ARBA00022771"/>
    </source>
</evidence>
<keyword evidence="12" id="KW-1185">Reference proteome</keyword>
<evidence type="ECO:0000259" key="10">
    <source>
        <dbReference type="PROSITE" id="PS50119"/>
    </source>
</evidence>
<evidence type="ECO:0000256" key="7">
    <source>
        <dbReference type="PROSITE-ProRule" id="PRU00504"/>
    </source>
</evidence>
<keyword evidence="3 5" id="KW-0863">Zinc-finger</keyword>
<dbReference type="AlphaFoldDB" id="A0A085ML37"/>
<evidence type="ECO:0000313" key="11">
    <source>
        <dbReference type="EMBL" id="KFD57933.1"/>
    </source>
</evidence>
<dbReference type="GO" id="GO:0000932">
    <property type="term" value="C:P-body"/>
    <property type="evidence" value="ECO:0007669"/>
    <property type="project" value="UniProtKB-SubCell"/>
</dbReference>
<dbReference type="PROSITE" id="PS50089">
    <property type="entry name" value="ZF_RING_2"/>
    <property type="match status" value="1"/>
</dbReference>
<proteinExistence type="predicted"/>
<keyword evidence="4" id="KW-0862">Zinc</keyword>
<dbReference type="InterPro" id="IPR001258">
    <property type="entry name" value="NHL_repeat"/>
</dbReference>
<dbReference type="SUPFAM" id="SSF57850">
    <property type="entry name" value="RING/U-box"/>
    <property type="match status" value="1"/>
</dbReference>